<dbReference type="GO" id="GO:0008270">
    <property type="term" value="F:zinc ion binding"/>
    <property type="evidence" value="ECO:0007669"/>
    <property type="project" value="InterPro"/>
</dbReference>
<dbReference type="GO" id="GO:0004519">
    <property type="term" value="F:endonuclease activity"/>
    <property type="evidence" value="ECO:0007669"/>
    <property type="project" value="UniProtKB-KW"/>
</dbReference>
<dbReference type="AlphaFoldDB" id="A0A6M4IUY0"/>
<feature type="region of interest" description="Disordered" evidence="1">
    <location>
        <begin position="270"/>
        <end position="290"/>
    </location>
</feature>
<accession>A0A6M4IUY0</accession>
<name>A0A6M4IUY0_9BACT</name>
<dbReference type="EMBL" id="CP053085">
    <property type="protein sequence ID" value="QJR37978.1"/>
    <property type="molecule type" value="Genomic_DNA"/>
</dbReference>
<keyword evidence="3" id="KW-0378">Hydrolase</keyword>
<dbReference type="SMART" id="SM00507">
    <property type="entry name" value="HNHc"/>
    <property type="match status" value="1"/>
</dbReference>
<dbReference type="InterPro" id="IPR002711">
    <property type="entry name" value="HNH"/>
</dbReference>
<dbReference type="CDD" id="cd00085">
    <property type="entry name" value="HNHc"/>
    <property type="match status" value="1"/>
</dbReference>
<evidence type="ECO:0000313" key="3">
    <source>
        <dbReference type="EMBL" id="QJR37978.1"/>
    </source>
</evidence>
<organism evidence="3 4">
    <name type="scientific">Gemmatimonas groenlandica</name>
    <dbReference type="NCBI Taxonomy" id="2732249"/>
    <lineage>
        <taxon>Bacteria</taxon>
        <taxon>Pseudomonadati</taxon>
        <taxon>Gemmatimonadota</taxon>
        <taxon>Gemmatimonadia</taxon>
        <taxon>Gemmatimonadales</taxon>
        <taxon>Gemmatimonadaceae</taxon>
        <taxon>Gemmatimonas</taxon>
    </lineage>
</organism>
<dbReference type="Gene3D" id="1.10.30.50">
    <property type="match status" value="1"/>
</dbReference>
<reference evidence="3 4" key="1">
    <citation type="submission" date="2020-05" db="EMBL/GenBank/DDBJ databases">
        <title>Complete genome sequence of Gemmatimonas greenlandica TET16.</title>
        <authorList>
            <person name="Zeng Y."/>
        </authorList>
    </citation>
    <scope>NUCLEOTIDE SEQUENCE [LARGE SCALE GENOMIC DNA]</scope>
    <source>
        <strain evidence="3 4">TET16</strain>
    </source>
</reference>
<dbReference type="KEGG" id="ggr:HKW67_21830"/>
<keyword evidence="3" id="KW-0540">Nuclease</keyword>
<evidence type="ECO:0000256" key="1">
    <source>
        <dbReference type="SAM" id="MobiDB-lite"/>
    </source>
</evidence>
<keyword evidence="4" id="KW-1185">Reference proteome</keyword>
<protein>
    <submittedName>
        <fullName evidence="3">HNH endonuclease</fullName>
    </submittedName>
</protein>
<evidence type="ECO:0000313" key="4">
    <source>
        <dbReference type="Proteomes" id="UP000500938"/>
    </source>
</evidence>
<sequence length="290" mass="31893">MANGRGTGGTTVRVGAPCANVTSGSSAPASASNTLFLLDRIPYVEQNLEVQLFTTIGEIERRHRGGIGRFLGTIERFAVHLFEIVQDPFTGTRHTQALEGFVGKAGRDVIGGRRGFLGVEEPGQLIKDHATTAIREIHRSGDDRQNRVNRFEIFARDEFRCVYCGLVHEPDALSVDHVQPRMRGGDGSYGNVVTACRGCNTRKGSHSLPRFLAESPEARRNFFKFARYVHARHLKAVAEELERRGVVVASTELVEGIRGLRSSEAIAELLQQQDPPCQPRTDGAQDTEGE</sequence>
<dbReference type="Pfam" id="PF01844">
    <property type="entry name" value="HNH"/>
    <property type="match status" value="1"/>
</dbReference>
<feature type="domain" description="HNH nuclease" evidence="2">
    <location>
        <begin position="148"/>
        <end position="201"/>
    </location>
</feature>
<evidence type="ECO:0000259" key="2">
    <source>
        <dbReference type="SMART" id="SM00507"/>
    </source>
</evidence>
<keyword evidence="3" id="KW-0255">Endonuclease</keyword>
<dbReference type="GO" id="GO:0003676">
    <property type="term" value="F:nucleic acid binding"/>
    <property type="evidence" value="ECO:0007669"/>
    <property type="project" value="InterPro"/>
</dbReference>
<proteinExistence type="predicted"/>
<dbReference type="InterPro" id="IPR003615">
    <property type="entry name" value="HNH_nuc"/>
</dbReference>
<dbReference type="InterPro" id="IPR052892">
    <property type="entry name" value="NA-targeting_endonuclease"/>
</dbReference>
<dbReference type="PANTHER" id="PTHR33877:SF2">
    <property type="entry name" value="OS07G0170200 PROTEIN"/>
    <property type="match status" value="1"/>
</dbReference>
<dbReference type="PANTHER" id="PTHR33877">
    <property type="entry name" value="SLL1193 PROTEIN"/>
    <property type="match status" value="1"/>
</dbReference>
<gene>
    <name evidence="3" type="ORF">HKW67_21830</name>
</gene>
<dbReference type="Proteomes" id="UP000500938">
    <property type="component" value="Chromosome"/>
</dbReference>